<dbReference type="EMBL" id="BARU01025849">
    <property type="protein sequence ID" value="GAH71300.1"/>
    <property type="molecule type" value="Genomic_DNA"/>
</dbReference>
<gene>
    <name evidence="2" type="ORF">S03H2_41608</name>
</gene>
<dbReference type="SUPFAM" id="SSF56801">
    <property type="entry name" value="Acetyl-CoA synthetase-like"/>
    <property type="match status" value="1"/>
</dbReference>
<comment type="caution">
    <text evidence="2">The sequence shown here is derived from an EMBL/GenBank/DDBJ whole genome shotgun (WGS) entry which is preliminary data.</text>
</comment>
<proteinExistence type="predicted"/>
<dbReference type="InterPro" id="IPR000873">
    <property type="entry name" value="AMP-dep_synth/lig_dom"/>
</dbReference>
<feature type="non-terminal residue" evidence="2">
    <location>
        <position position="1"/>
    </location>
</feature>
<accession>X1IPV8</accession>
<dbReference type="InterPro" id="IPR020845">
    <property type="entry name" value="AMP-binding_CS"/>
</dbReference>
<name>X1IPV8_9ZZZZ</name>
<evidence type="ECO:0000259" key="1">
    <source>
        <dbReference type="Pfam" id="PF00501"/>
    </source>
</evidence>
<dbReference type="AlphaFoldDB" id="X1IPV8"/>
<dbReference type="PANTHER" id="PTHR24096">
    <property type="entry name" value="LONG-CHAIN-FATTY-ACID--COA LIGASE"/>
    <property type="match status" value="1"/>
</dbReference>
<sequence length="272" mass="30631">KLAALNYPNNIAIYFKPKEEKYSYRELLISSLKIASALKALGVKKGDPVALNSKNCSEFIIAMWACIKLGAVLVPINYLLKKHEVFHIFNDCGDIKTAIVHEKNLKLYKRSSKELGIEKIVLIREDKNVEKEIKIADDVELIFFHELLNSYEPLVEKISINMKEDLFCLLYTGGTTGLPKGVMLTHFNVISDINQLLHIGAEFSEEAVEKNIGKLSFVNVLPLCHSFGVISTLTYTSAACQLIVYDSFDIPSILETIEMYKVENFAGVPTMY</sequence>
<dbReference type="PROSITE" id="PS00455">
    <property type="entry name" value="AMP_BINDING"/>
    <property type="match status" value="1"/>
</dbReference>
<dbReference type="Pfam" id="PF00501">
    <property type="entry name" value="AMP-binding"/>
    <property type="match status" value="1"/>
</dbReference>
<feature type="non-terminal residue" evidence="2">
    <location>
        <position position="272"/>
    </location>
</feature>
<feature type="domain" description="AMP-dependent synthetase/ligase" evidence="1">
    <location>
        <begin position="4"/>
        <end position="272"/>
    </location>
</feature>
<dbReference type="Gene3D" id="3.40.50.980">
    <property type="match status" value="2"/>
</dbReference>
<dbReference type="PANTHER" id="PTHR24096:SF267">
    <property type="entry name" value="MALONATE--COA LIGASE ACSF3, MITOCHONDRIAL"/>
    <property type="match status" value="1"/>
</dbReference>
<reference evidence="2" key="1">
    <citation type="journal article" date="2014" name="Front. Microbiol.">
        <title>High frequency of phylogenetically diverse reductive dehalogenase-homologous genes in deep subseafloor sedimentary metagenomes.</title>
        <authorList>
            <person name="Kawai M."/>
            <person name="Futagami T."/>
            <person name="Toyoda A."/>
            <person name="Takaki Y."/>
            <person name="Nishi S."/>
            <person name="Hori S."/>
            <person name="Arai W."/>
            <person name="Tsubouchi T."/>
            <person name="Morono Y."/>
            <person name="Uchiyama I."/>
            <person name="Ito T."/>
            <person name="Fujiyama A."/>
            <person name="Inagaki F."/>
            <person name="Takami H."/>
        </authorList>
    </citation>
    <scope>NUCLEOTIDE SEQUENCE</scope>
    <source>
        <strain evidence="2">Expedition CK06-06</strain>
    </source>
</reference>
<dbReference type="GO" id="GO:0016405">
    <property type="term" value="F:CoA-ligase activity"/>
    <property type="evidence" value="ECO:0007669"/>
    <property type="project" value="TreeGrafter"/>
</dbReference>
<evidence type="ECO:0000313" key="2">
    <source>
        <dbReference type="EMBL" id="GAH71300.1"/>
    </source>
</evidence>
<organism evidence="2">
    <name type="scientific">marine sediment metagenome</name>
    <dbReference type="NCBI Taxonomy" id="412755"/>
    <lineage>
        <taxon>unclassified sequences</taxon>
        <taxon>metagenomes</taxon>
        <taxon>ecological metagenomes</taxon>
    </lineage>
</organism>
<protein>
    <recommendedName>
        <fullName evidence="1">AMP-dependent synthetase/ligase domain-containing protein</fullName>
    </recommendedName>
</protein>